<feature type="binding site" evidence="7">
    <location>
        <position position="152"/>
    </location>
    <ligand>
        <name>4-imidazolone-5-propanoate</name>
        <dbReference type="ChEBI" id="CHEBI:77893"/>
    </ligand>
</feature>
<evidence type="ECO:0000313" key="9">
    <source>
        <dbReference type="EMBL" id="QIB68079.1"/>
    </source>
</evidence>
<keyword evidence="4 7" id="KW-0369">Histidine metabolism</keyword>
<evidence type="ECO:0000256" key="5">
    <source>
        <dbReference type="ARBA" id="ARBA00022833"/>
    </source>
</evidence>
<dbReference type="Proteomes" id="UP000466848">
    <property type="component" value="Chromosome"/>
</dbReference>
<reference evidence="9 10" key="1">
    <citation type="submission" date="2020-02" db="EMBL/GenBank/DDBJ databases">
        <authorList>
            <person name="Kim Y.B."/>
            <person name="Roh S.W."/>
        </authorList>
    </citation>
    <scope>NUCLEOTIDE SEQUENCE [LARGE SCALE GENOMIC DNA]</scope>
    <source>
        <strain evidence="9 10">DSM 103574</strain>
    </source>
</reference>
<feature type="binding site" evidence="7">
    <location>
        <position position="328"/>
    </location>
    <ligand>
        <name>N-formimidoyl-L-glutamate</name>
        <dbReference type="ChEBI" id="CHEBI:58928"/>
    </ligand>
</feature>
<dbReference type="PANTHER" id="PTHR42752:SF1">
    <property type="entry name" value="IMIDAZOLONEPROPIONASE-RELATED"/>
    <property type="match status" value="1"/>
</dbReference>
<dbReference type="GO" id="GO:0005506">
    <property type="term" value="F:iron ion binding"/>
    <property type="evidence" value="ECO:0007669"/>
    <property type="project" value="UniProtKB-UniRule"/>
</dbReference>
<feature type="binding site" evidence="7">
    <location>
        <position position="250"/>
    </location>
    <ligand>
        <name>Fe(3+)</name>
        <dbReference type="ChEBI" id="CHEBI:29034"/>
    </ligand>
</feature>
<feature type="binding site" evidence="7">
    <location>
        <position position="80"/>
    </location>
    <ligand>
        <name>Fe(3+)</name>
        <dbReference type="ChEBI" id="CHEBI:29034"/>
    </ligand>
</feature>
<name>A0A858BS95_9FIRM</name>
<feature type="binding site" evidence="7">
    <location>
        <position position="329"/>
    </location>
    <ligand>
        <name>4-imidazolone-5-propanoate</name>
        <dbReference type="ChEBI" id="CHEBI:77893"/>
    </ligand>
</feature>
<dbReference type="InterPro" id="IPR006680">
    <property type="entry name" value="Amidohydro-rel"/>
</dbReference>
<gene>
    <name evidence="7" type="primary">hutI</name>
    <name evidence="9" type="ORF">Ami103574_01585</name>
</gene>
<feature type="binding site" evidence="7">
    <location>
        <position position="324"/>
    </location>
    <ligand>
        <name>Fe(3+)</name>
        <dbReference type="ChEBI" id="CHEBI:29034"/>
    </ligand>
</feature>
<dbReference type="SUPFAM" id="SSF51338">
    <property type="entry name" value="Composite domain of metallo-dependent hydrolases"/>
    <property type="match status" value="1"/>
</dbReference>
<dbReference type="FunFam" id="3.20.20.140:FF:000007">
    <property type="entry name" value="Imidazolonepropionase"/>
    <property type="match status" value="1"/>
</dbReference>
<evidence type="ECO:0000256" key="6">
    <source>
        <dbReference type="ARBA" id="ARBA00023004"/>
    </source>
</evidence>
<feature type="binding site" evidence="7">
    <location>
        <position position="324"/>
    </location>
    <ligand>
        <name>Zn(2+)</name>
        <dbReference type="ChEBI" id="CHEBI:29105"/>
    </ligand>
</feature>
<dbReference type="SUPFAM" id="SSF51556">
    <property type="entry name" value="Metallo-dependent hydrolases"/>
    <property type="match status" value="1"/>
</dbReference>
<feature type="binding site" evidence="7">
    <location>
        <position position="89"/>
    </location>
    <ligand>
        <name>4-imidazolone-5-propanoate</name>
        <dbReference type="ChEBI" id="CHEBI:77893"/>
    </ligand>
</feature>
<dbReference type="RefSeq" id="WP_163064999.1">
    <property type="nucleotide sequence ID" value="NZ_CP048649.1"/>
</dbReference>
<dbReference type="Gene3D" id="3.20.20.140">
    <property type="entry name" value="Metal-dependent hydrolases"/>
    <property type="match status" value="1"/>
</dbReference>
<feature type="binding site" evidence="7">
    <location>
        <position position="80"/>
    </location>
    <ligand>
        <name>Zn(2+)</name>
        <dbReference type="ChEBI" id="CHEBI:29105"/>
    </ligand>
</feature>
<evidence type="ECO:0000256" key="2">
    <source>
        <dbReference type="ARBA" id="ARBA00022723"/>
    </source>
</evidence>
<evidence type="ECO:0000256" key="1">
    <source>
        <dbReference type="ARBA" id="ARBA00012864"/>
    </source>
</evidence>
<dbReference type="GO" id="GO:0019557">
    <property type="term" value="P:L-histidine catabolic process to glutamate and formate"/>
    <property type="evidence" value="ECO:0007669"/>
    <property type="project" value="UniProtKB-UniPathway"/>
</dbReference>
<feature type="binding site" evidence="7">
    <location>
        <position position="152"/>
    </location>
    <ligand>
        <name>N-formimidoyl-L-glutamate</name>
        <dbReference type="ChEBI" id="CHEBI:58928"/>
    </ligand>
</feature>
<keyword evidence="6 7" id="KW-0408">Iron</keyword>
<feature type="binding site" evidence="7">
    <location>
        <position position="250"/>
    </location>
    <ligand>
        <name>Zn(2+)</name>
        <dbReference type="ChEBI" id="CHEBI:29105"/>
    </ligand>
</feature>
<keyword evidence="10" id="KW-1185">Reference proteome</keyword>
<feature type="binding site" evidence="7">
    <location>
        <position position="185"/>
    </location>
    <ligand>
        <name>4-imidazolone-5-propanoate</name>
        <dbReference type="ChEBI" id="CHEBI:77893"/>
    </ligand>
</feature>
<comment type="subcellular location">
    <subcellularLocation>
        <location evidence="7">Cytoplasm</location>
    </subcellularLocation>
</comment>
<keyword evidence="5 7" id="KW-0862">Zinc</keyword>
<dbReference type="NCBIfam" id="TIGR01224">
    <property type="entry name" value="hutI"/>
    <property type="match status" value="1"/>
</dbReference>
<dbReference type="EC" id="3.5.2.7" evidence="1 7"/>
<comment type="pathway">
    <text evidence="7">Amino-acid degradation; L-histidine degradation into L-glutamate; N-formimidoyl-L-glutamate from L-histidine: step 3/3.</text>
</comment>
<comment type="cofactor">
    <cofactor evidence="7">
        <name>Zn(2+)</name>
        <dbReference type="ChEBI" id="CHEBI:29105"/>
    </cofactor>
    <cofactor evidence="7">
        <name>Fe(3+)</name>
        <dbReference type="ChEBI" id="CHEBI:29034"/>
    </cofactor>
    <text evidence="7">Binds 1 zinc or iron ion per subunit.</text>
</comment>
<dbReference type="KEGG" id="abut:Ami103574_01585"/>
<keyword evidence="3 7" id="KW-0378">Hydrolase</keyword>
<dbReference type="InterPro" id="IPR011059">
    <property type="entry name" value="Metal-dep_hydrolase_composite"/>
</dbReference>
<comment type="similarity">
    <text evidence="7">Belongs to the metallo-dependent hydrolases superfamily. HutI family.</text>
</comment>
<dbReference type="PANTHER" id="PTHR42752">
    <property type="entry name" value="IMIDAZOLONEPROPIONASE"/>
    <property type="match status" value="1"/>
</dbReference>
<dbReference type="GO" id="GO:0050480">
    <property type="term" value="F:imidazolonepropionase activity"/>
    <property type="evidence" value="ECO:0007669"/>
    <property type="project" value="UniProtKB-UniRule"/>
</dbReference>
<dbReference type="Gene3D" id="2.30.40.10">
    <property type="entry name" value="Urease, subunit C, domain 1"/>
    <property type="match status" value="1"/>
</dbReference>
<keyword evidence="2 7" id="KW-0479">Metal-binding</keyword>
<feature type="binding site" evidence="7">
    <location>
        <position position="82"/>
    </location>
    <ligand>
        <name>Fe(3+)</name>
        <dbReference type="ChEBI" id="CHEBI:29034"/>
    </ligand>
</feature>
<protein>
    <recommendedName>
        <fullName evidence="1 7">Imidazolonepropionase</fullName>
        <ecNumber evidence="1 7">3.5.2.7</ecNumber>
    </recommendedName>
    <alternativeName>
        <fullName evidence="7">Imidazolone-5-propionate hydrolase</fullName>
    </alternativeName>
</protein>
<feature type="binding site" evidence="7">
    <location>
        <position position="253"/>
    </location>
    <ligand>
        <name>4-imidazolone-5-propanoate</name>
        <dbReference type="ChEBI" id="CHEBI:77893"/>
    </ligand>
</feature>
<comment type="catalytic activity">
    <reaction evidence="7">
        <text>4-imidazolone-5-propanoate + H2O = N-formimidoyl-L-glutamate</text>
        <dbReference type="Rhea" id="RHEA:23660"/>
        <dbReference type="ChEBI" id="CHEBI:15377"/>
        <dbReference type="ChEBI" id="CHEBI:58928"/>
        <dbReference type="ChEBI" id="CHEBI:77893"/>
        <dbReference type="EC" id="3.5.2.7"/>
    </reaction>
</comment>
<evidence type="ECO:0000256" key="7">
    <source>
        <dbReference type="HAMAP-Rule" id="MF_00372"/>
    </source>
</evidence>
<dbReference type="GO" id="GO:0019556">
    <property type="term" value="P:L-histidine catabolic process to glutamate and formamide"/>
    <property type="evidence" value="ECO:0007669"/>
    <property type="project" value="UniProtKB-UniRule"/>
</dbReference>
<dbReference type="UniPathway" id="UPA00379">
    <property type="reaction ID" value="UER00551"/>
</dbReference>
<feature type="binding site" evidence="7">
    <location>
        <position position="326"/>
    </location>
    <ligand>
        <name>N-formimidoyl-L-glutamate</name>
        <dbReference type="ChEBI" id="CHEBI:58928"/>
    </ligand>
</feature>
<organism evidence="9 10">
    <name type="scientific">Aminipila butyrica</name>
    <dbReference type="NCBI Taxonomy" id="433296"/>
    <lineage>
        <taxon>Bacteria</taxon>
        <taxon>Bacillati</taxon>
        <taxon>Bacillota</taxon>
        <taxon>Clostridia</taxon>
        <taxon>Peptostreptococcales</taxon>
        <taxon>Anaerovoracaceae</taxon>
        <taxon>Aminipila</taxon>
    </lineage>
</organism>
<dbReference type="AlphaFoldDB" id="A0A858BS95"/>
<dbReference type="HAMAP" id="MF_00372">
    <property type="entry name" value="HutI"/>
    <property type="match status" value="1"/>
</dbReference>
<dbReference type="Pfam" id="PF01979">
    <property type="entry name" value="Amidohydro_1"/>
    <property type="match status" value="1"/>
</dbReference>
<dbReference type="GO" id="GO:0008270">
    <property type="term" value="F:zinc ion binding"/>
    <property type="evidence" value="ECO:0007669"/>
    <property type="project" value="UniProtKB-UniRule"/>
</dbReference>
<feature type="domain" description="Amidohydrolase-related" evidence="8">
    <location>
        <begin position="71"/>
        <end position="410"/>
    </location>
</feature>
<dbReference type="CDD" id="cd01296">
    <property type="entry name" value="Imidazolone-5PH"/>
    <property type="match status" value="1"/>
</dbReference>
<dbReference type="EMBL" id="CP048649">
    <property type="protein sequence ID" value="QIB68079.1"/>
    <property type="molecule type" value="Genomic_DNA"/>
</dbReference>
<dbReference type="GO" id="GO:0005737">
    <property type="term" value="C:cytoplasm"/>
    <property type="evidence" value="ECO:0007669"/>
    <property type="project" value="UniProtKB-SubCell"/>
</dbReference>
<accession>A0A858BS95</accession>
<evidence type="ECO:0000256" key="4">
    <source>
        <dbReference type="ARBA" id="ARBA00022808"/>
    </source>
</evidence>
<evidence type="ECO:0000256" key="3">
    <source>
        <dbReference type="ARBA" id="ARBA00022801"/>
    </source>
</evidence>
<dbReference type="InterPro" id="IPR005920">
    <property type="entry name" value="HutI"/>
</dbReference>
<feature type="binding site" evidence="7">
    <location>
        <position position="82"/>
    </location>
    <ligand>
        <name>Zn(2+)</name>
        <dbReference type="ChEBI" id="CHEBI:29105"/>
    </ligand>
</feature>
<comment type="function">
    <text evidence="7">Catalyzes the hydrolytic cleavage of the carbon-nitrogen bond in imidazolone-5-propanoate to yield N-formimidoyl-L-glutamate. It is the third step in the universal histidine degradation pathway.</text>
</comment>
<evidence type="ECO:0000259" key="8">
    <source>
        <dbReference type="Pfam" id="PF01979"/>
    </source>
</evidence>
<keyword evidence="7" id="KW-0963">Cytoplasm</keyword>
<dbReference type="InterPro" id="IPR032466">
    <property type="entry name" value="Metal_Hydrolase"/>
</dbReference>
<evidence type="ECO:0000313" key="10">
    <source>
        <dbReference type="Proteomes" id="UP000466848"/>
    </source>
</evidence>
<sequence length="412" mass="44562">MKNTLLIKNIGLLQTPVGSFSHKGAQQGENLKLQQAAVLIEDGIIKEISQDGMLPIGGEEAETIMDAEGQLVTPGLVEGHTHLVFGGYRQHEIPLKLKGATYLEILKAGGGILDTVRHTRQASFDQLYQKSFDFLDEMMALGVTTCEAKSGYGLDLENELKMLKVVKSLDENHPMDMVSTFMGAHAIPDEYKGRGDEFIQMLCQDVIPVVAEQGLAEFADVFCEDSVFDVPQSRTYMECAKAHGLGLKIHADEIEEIGGSELAGELAAVSAEHLIAIGEKGMAAMAKAGTTAMLLPATSFYLGKTFAPARRMIELGIPVAMASDFNPGSCPSLNLQFAINLGYLRYKLTPEEILTAVTINPACAIGRGSRVGTLEVGKQADLVIWDAPDMEMLCYRFGSNMATQVIKKGMLV</sequence>
<proteinExistence type="inferred from homology"/>